<gene>
    <name evidence="2" type="ORF">PN492_05440</name>
</gene>
<dbReference type="PANTHER" id="PTHR34203:SF15">
    <property type="entry name" value="SLL1173 PROTEIN"/>
    <property type="match status" value="1"/>
</dbReference>
<protein>
    <submittedName>
        <fullName evidence="2">FkbM family methyltransferase</fullName>
    </submittedName>
</protein>
<reference evidence="2 3" key="1">
    <citation type="submission" date="2023-01" db="EMBL/GenBank/DDBJ databases">
        <title>Genomes from the Australian National Cyanobacteria Reference Collection.</title>
        <authorList>
            <person name="Willis A."/>
            <person name="Lee E.M.F."/>
        </authorList>
    </citation>
    <scope>NUCLEOTIDE SEQUENCE [LARGE SCALE GENOMIC DNA]</scope>
    <source>
        <strain evidence="2 3">CS-537/01</strain>
    </source>
</reference>
<dbReference type="Gene3D" id="3.40.50.150">
    <property type="entry name" value="Vaccinia Virus protein VP39"/>
    <property type="match status" value="1"/>
</dbReference>
<comment type="caution">
    <text evidence="2">The sequence shown here is derived from an EMBL/GenBank/DDBJ whole genome shotgun (WGS) entry which is preliminary data.</text>
</comment>
<dbReference type="Pfam" id="PF05050">
    <property type="entry name" value="Methyltransf_21"/>
    <property type="match status" value="1"/>
</dbReference>
<keyword evidence="3" id="KW-1185">Reference proteome</keyword>
<evidence type="ECO:0000313" key="3">
    <source>
        <dbReference type="Proteomes" id="UP001212123"/>
    </source>
</evidence>
<dbReference type="InterPro" id="IPR029063">
    <property type="entry name" value="SAM-dependent_MTases_sf"/>
</dbReference>
<dbReference type="NCBIfam" id="TIGR01444">
    <property type="entry name" value="fkbM_fam"/>
    <property type="match status" value="1"/>
</dbReference>
<accession>A0ABT5A237</accession>
<dbReference type="Proteomes" id="UP001212123">
    <property type="component" value="Unassembled WGS sequence"/>
</dbReference>
<dbReference type="GO" id="GO:0008168">
    <property type="term" value="F:methyltransferase activity"/>
    <property type="evidence" value="ECO:0007669"/>
    <property type="project" value="UniProtKB-KW"/>
</dbReference>
<dbReference type="GO" id="GO:0032259">
    <property type="term" value="P:methylation"/>
    <property type="evidence" value="ECO:0007669"/>
    <property type="project" value="UniProtKB-KW"/>
</dbReference>
<dbReference type="EMBL" id="JAQMTU010000032">
    <property type="protein sequence ID" value="MDB9485995.1"/>
    <property type="molecule type" value="Genomic_DNA"/>
</dbReference>
<name>A0ABT5A237_9CYAN</name>
<proteinExistence type="predicted"/>
<keyword evidence="2" id="KW-0489">Methyltransferase</keyword>
<dbReference type="PANTHER" id="PTHR34203">
    <property type="entry name" value="METHYLTRANSFERASE, FKBM FAMILY PROTEIN"/>
    <property type="match status" value="1"/>
</dbReference>
<evidence type="ECO:0000259" key="1">
    <source>
        <dbReference type="Pfam" id="PF05050"/>
    </source>
</evidence>
<feature type="domain" description="Methyltransferase FkbM" evidence="1">
    <location>
        <begin position="30"/>
        <end position="171"/>
    </location>
</feature>
<dbReference type="InterPro" id="IPR006342">
    <property type="entry name" value="FkbM_mtfrase"/>
</dbReference>
<sequence>MQKSVYLGTYERHELTFLKKYIKPGWVCLDVGANIGFYTLNLSKLVGSEGKVYAIEPSPSNYKKLEENIAINNLDNCITSNIALSSESGEFVFSVSPHQNSGWGRLGKWTSAQSEIIVNVNTLDDFVLFNNISNIDFLKIDIEGHELKFLEGGKNTFKNGIVKRIMIEYCGYVLEPQGITLKSYVDSIMKFGYTPVHFNLDRIEKAKDGTYQDQKEILNLLFEKNI</sequence>
<dbReference type="SUPFAM" id="SSF53335">
    <property type="entry name" value="S-adenosyl-L-methionine-dependent methyltransferases"/>
    <property type="match status" value="1"/>
</dbReference>
<dbReference type="InterPro" id="IPR052514">
    <property type="entry name" value="SAM-dependent_MTase"/>
</dbReference>
<keyword evidence="2" id="KW-0808">Transferase</keyword>
<evidence type="ECO:0000313" key="2">
    <source>
        <dbReference type="EMBL" id="MDB9485995.1"/>
    </source>
</evidence>
<organism evidence="2 3">
    <name type="scientific">Dolichospermum circinale CS-537/01</name>
    <dbReference type="NCBI Taxonomy" id="3021739"/>
    <lineage>
        <taxon>Bacteria</taxon>
        <taxon>Bacillati</taxon>
        <taxon>Cyanobacteriota</taxon>
        <taxon>Cyanophyceae</taxon>
        <taxon>Nostocales</taxon>
        <taxon>Aphanizomenonaceae</taxon>
        <taxon>Dolichospermum</taxon>
        <taxon>Dolichospermum circinale</taxon>
    </lineage>
</organism>